<protein>
    <submittedName>
        <fullName evidence="1">Uncharacterized protein</fullName>
    </submittedName>
</protein>
<keyword evidence="2" id="KW-1185">Reference proteome</keyword>
<gene>
    <name evidence="1" type="ORF">FOL47_004815</name>
</gene>
<organism evidence="1 2">
    <name type="scientific">Perkinsus chesapeaki</name>
    <name type="common">Clam parasite</name>
    <name type="synonym">Perkinsus andrewsi</name>
    <dbReference type="NCBI Taxonomy" id="330153"/>
    <lineage>
        <taxon>Eukaryota</taxon>
        <taxon>Sar</taxon>
        <taxon>Alveolata</taxon>
        <taxon>Perkinsozoa</taxon>
        <taxon>Perkinsea</taxon>
        <taxon>Perkinsida</taxon>
        <taxon>Perkinsidae</taxon>
        <taxon>Perkinsus</taxon>
    </lineage>
</organism>
<evidence type="ECO:0000313" key="1">
    <source>
        <dbReference type="EMBL" id="KAF4665063.1"/>
    </source>
</evidence>
<dbReference type="AlphaFoldDB" id="A0A7J6M0J2"/>
<comment type="caution">
    <text evidence="1">The sequence shown here is derived from an EMBL/GenBank/DDBJ whole genome shotgun (WGS) entry which is preliminary data.</text>
</comment>
<name>A0A7J6M0J2_PERCH</name>
<sequence length="279" mass="32453">MSLGVLQASHYFHPEMTSEWVILDFMLHMRDLQAWGPKDDKMPFGFATCASAYMEDISPAEDQVHPHLWGRKDFLQSPEVQSFYFGPPRQGYFDTGDSAGNITTTPYLQGQLFMRHNDLKIYMITDGALLGSLKFGKLLDWDGDIDLHIHTEDFYRIETEVLPTVLQDGYYLRKHDNGRSWILQANDHNHLYIEYNLREEPFDDSWRVPVDNRLYNTLQHPEINLTSWYGPLFYRNGLRSVFFGRVEDSDNEMLCSIPGHHNCVENFPRGDDCRSAGKC</sequence>
<reference evidence="1 2" key="1">
    <citation type="submission" date="2020-04" db="EMBL/GenBank/DDBJ databases">
        <title>Perkinsus chesapeaki whole genome sequence.</title>
        <authorList>
            <person name="Bogema D.R."/>
        </authorList>
    </citation>
    <scope>NUCLEOTIDE SEQUENCE [LARGE SCALE GENOMIC DNA]</scope>
    <source>
        <strain evidence="1">ATCC PRA-425</strain>
    </source>
</reference>
<evidence type="ECO:0000313" key="2">
    <source>
        <dbReference type="Proteomes" id="UP000591131"/>
    </source>
</evidence>
<dbReference type="Proteomes" id="UP000591131">
    <property type="component" value="Unassembled WGS sequence"/>
</dbReference>
<proteinExistence type="predicted"/>
<accession>A0A7J6M0J2</accession>
<dbReference type="OrthoDB" id="444255at2759"/>
<dbReference type="EMBL" id="JAAPAO010000272">
    <property type="protein sequence ID" value="KAF4665063.1"/>
    <property type="molecule type" value="Genomic_DNA"/>
</dbReference>